<name>A0A2A9E735_9MICO</name>
<dbReference type="InterPro" id="IPR036388">
    <property type="entry name" value="WH-like_DNA-bd_sf"/>
</dbReference>
<accession>A0A2A9E735</accession>
<dbReference type="InterPro" id="IPR036390">
    <property type="entry name" value="WH_DNA-bd_sf"/>
</dbReference>
<evidence type="ECO:0000313" key="2">
    <source>
        <dbReference type="Proteomes" id="UP000225548"/>
    </source>
</evidence>
<keyword evidence="1" id="KW-0238">DNA-binding</keyword>
<organism evidence="1 2">
    <name type="scientific">Sanguibacter antarcticus</name>
    <dbReference type="NCBI Taxonomy" id="372484"/>
    <lineage>
        <taxon>Bacteria</taxon>
        <taxon>Bacillati</taxon>
        <taxon>Actinomycetota</taxon>
        <taxon>Actinomycetes</taxon>
        <taxon>Micrococcales</taxon>
        <taxon>Sanguibacteraceae</taxon>
        <taxon>Sanguibacter</taxon>
    </lineage>
</organism>
<dbReference type="OrthoDB" id="5144338at2"/>
<sequence>MPSQMLVPVTTSTPASGTDLALRARRELAALPVGDVATTVAILERMNRLRAFGDQLQRGMESITSLRTSQFLILKAIEEGVVHPRHIGRKVGMDTGAVEITLDALTEKGLTATILDPGGRMVEASITDGGRAVLTQAEAMEFRATDALLQQSRPDEIAELLDLLDRAAAQVGRMMVGDVG</sequence>
<proteinExistence type="predicted"/>
<evidence type="ECO:0000313" key="1">
    <source>
        <dbReference type="EMBL" id="PFG34877.1"/>
    </source>
</evidence>
<gene>
    <name evidence="1" type="ORF">ATL42_2808</name>
</gene>
<reference evidence="1 2" key="1">
    <citation type="submission" date="2017-10" db="EMBL/GenBank/DDBJ databases">
        <title>Sequencing the genomes of 1000 actinobacteria strains.</title>
        <authorList>
            <person name="Klenk H.-P."/>
        </authorList>
    </citation>
    <scope>NUCLEOTIDE SEQUENCE [LARGE SCALE GENOMIC DNA]</scope>
    <source>
        <strain evidence="1 2">DSM 18966</strain>
    </source>
</reference>
<keyword evidence="2" id="KW-1185">Reference proteome</keyword>
<dbReference type="Proteomes" id="UP000225548">
    <property type="component" value="Unassembled WGS sequence"/>
</dbReference>
<dbReference type="RefSeq" id="WP_143556774.1">
    <property type="nucleotide sequence ID" value="NZ_PDJG01000001.1"/>
</dbReference>
<dbReference type="GO" id="GO:0003677">
    <property type="term" value="F:DNA binding"/>
    <property type="evidence" value="ECO:0007669"/>
    <property type="project" value="UniProtKB-KW"/>
</dbReference>
<dbReference type="EMBL" id="PDJG01000001">
    <property type="protein sequence ID" value="PFG34877.1"/>
    <property type="molecule type" value="Genomic_DNA"/>
</dbReference>
<comment type="caution">
    <text evidence="1">The sequence shown here is derived from an EMBL/GenBank/DDBJ whole genome shotgun (WGS) entry which is preliminary data.</text>
</comment>
<dbReference type="AlphaFoldDB" id="A0A2A9E735"/>
<protein>
    <submittedName>
        <fullName evidence="1">DNA-binding MarR family transcriptional regulator</fullName>
    </submittedName>
</protein>
<dbReference type="SUPFAM" id="SSF46785">
    <property type="entry name" value="Winged helix' DNA-binding domain"/>
    <property type="match status" value="1"/>
</dbReference>
<dbReference type="Gene3D" id="1.10.10.10">
    <property type="entry name" value="Winged helix-like DNA-binding domain superfamily/Winged helix DNA-binding domain"/>
    <property type="match status" value="1"/>
</dbReference>